<evidence type="ECO:0000313" key="1">
    <source>
        <dbReference type="EMBL" id="BDI33950.1"/>
    </source>
</evidence>
<keyword evidence="2" id="KW-1185">Reference proteome</keyword>
<name>A0A402CZH5_9BACT</name>
<dbReference type="KEGG" id="ccot:CCAX7_60010"/>
<dbReference type="AlphaFoldDB" id="A0A402CZH5"/>
<dbReference type="Proteomes" id="UP000287394">
    <property type="component" value="Chromosome"/>
</dbReference>
<organism evidence="1 2">
    <name type="scientific">Capsulimonas corticalis</name>
    <dbReference type="NCBI Taxonomy" id="2219043"/>
    <lineage>
        <taxon>Bacteria</taxon>
        <taxon>Bacillati</taxon>
        <taxon>Armatimonadota</taxon>
        <taxon>Armatimonadia</taxon>
        <taxon>Capsulimonadales</taxon>
        <taxon>Capsulimonadaceae</taxon>
        <taxon>Capsulimonas</taxon>
    </lineage>
</organism>
<sequence>MTTSPARLYVILAREAPVGVIFRRGPSRWVQVIHWDTATDTFTPGQWLHARLHERRSDISPNGKLMIYFAVQENRITPKREEFIYSWTAISKPPYLTALALWPLGQSWGGGGMFLENDEVWLNHPPACLTPHEKHKPQGLTLTHVESTIGEEEQVYQRLERNGWRRIQDWQGEYIKSNRDKANDERIYAGITFSSEWYWNLPQEDFPSHYVDHAPGIHERPNLDQTATLVMKKTRGGGDAIPYGFAFSIRDNHGQELQIEKAEWADWDQQGRLVYARDGKLFEFTLAGDSIELADFNDATPEQMVAPEWAKTWDGSKKEEDRP</sequence>
<reference evidence="1 2" key="1">
    <citation type="journal article" date="2019" name="Int. J. Syst. Evol. Microbiol.">
        <title>Capsulimonas corticalis gen. nov., sp. nov., an aerobic capsulated bacterium, of a novel bacterial order, Capsulimonadales ord. nov., of the class Armatimonadia of the phylum Armatimonadetes.</title>
        <authorList>
            <person name="Li J."/>
            <person name="Kudo C."/>
            <person name="Tonouchi A."/>
        </authorList>
    </citation>
    <scope>NUCLEOTIDE SEQUENCE [LARGE SCALE GENOMIC DNA]</scope>
    <source>
        <strain evidence="1 2">AX-7</strain>
    </source>
</reference>
<protein>
    <submittedName>
        <fullName evidence="1">Uncharacterized protein</fullName>
    </submittedName>
</protein>
<accession>A0A402CZH5</accession>
<proteinExistence type="predicted"/>
<gene>
    <name evidence="1" type="ORF">CCAX7_60010</name>
</gene>
<dbReference type="OrthoDB" id="9798082at2"/>
<dbReference type="EMBL" id="AP025739">
    <property type="protein sequence ID" value="BDI33950.1"/>
    <property type="molecule type" value="Genomic_DNA"/>
</dbReference>
<evidence type="ECO:0000313" key="2">
    <source>
        <dbReference type="Proteomes" id="UP000287394"/>
    </source>
</evidence>
<dbReference type="RefSeq" id="WP_119322734.1">
    <property type="nucleotide sequence ID" value="NZ_AP025739.1"/>
</dbReference>